<evidence type="ECO:0000313" key="3">
    <source>
        <dbReference type="Proteomes" id="UP000625711"/>
    </source>
</evidence>
<comment type="caution">
    <text evidence="2">The sequence shown here is derived from an EMBL/GenBank/DDBJ whole genome shotgun (WGS) entry which is preliminary data.</text>
</comment>
<gene>
    <name evidence="2" type="ORF">GWI33_001372</name>
</gene>
<evidence type="ECO:0000313" key="2">
    <source>
        <dbReference type="EMBL" id="KAF7283103.1"/>
    </source>
</evidence>
<sequence length="76" mass="8092">MCSRSNGSRSVAGVALVLFLLGPGHRVNASTILEFFLGPKIGIDTNTILAKSVDSPTAVSTTDFSIEIRLTYILTH</sequence>
<organism evidence="2 3">
    <name type="scientific">Rhynchophorus ferrugineus</name>
    <name type="common">Red palm weevil</name>
    <name type="synonym">Curculio ferrugineus</name>
    <dbReference type="NCBI Taxonomy" id="354439"/>
    <lineage>
        <taxon>Eukaryota</taxon>
        <taxon>Metazoa</taxon>
        <taxon>Ecdysozoa</taxon>
        <taxon>Arthropoda</taxon>
        <taxon>Hexapoda</taxon>
        <taxon>Insecta</taxon>
        <taxon>Pterygota</taxon>
        <taxon>Neoptera</taxon>
        <taxon>Endopterygota</taxon>
        <taxon>Coleoptera</taxon>
        <taxon>Polyphaga</taxon>
        <taxon>Cucujiformia</taxon>
        <taxon>Curculionidae</taxon>
        <taxon>Dryophthorinae</taxon>
        <taxon>Rhynchophorus</taxon>
    </lineage>
</organism>
<evidence type="ECO:0000256" key="1">
    <source>
        <dbReference type="SAM" id="SignalP"/>
    </source>
</evidence>
<dbReference type="AlphaFoldDB" id="A0A834ISN6"/>
<reference evidence="2" key="1">
    <citation type="submission" date="2020-08" db="EMBL/GenBank/DDBJ databases">
        <title>Genome sequencing and assembly of the red palm weevil Rhynchophorus ferrugineus.</title>
        <authorList>
            <person name="Dias G.B."/>
            <person name="Bergman C.M."/>
            <person name="Manee M."/>
        </authorList>
    </citation>
    <scope>NUCLEOTIDE SEQUENCE</scope>
    <source>
        <strain evidence="2">AA-2017</strain>
        <tissue evidence="2">Whole larva</tissue>
    </source>
</reference>
<keyword evidence="3" id="KW-1185">Reference proteome</keyword>
<proteinExistence type="predicted"/>
<feature type="chain" id="PRO_5032753211" evidence="1">
    <location>
        <begin position="30"/>
        <end position="76"/>
    </location>
</feature>
<feature type="signal peptide" evidence="1">
    <location>
        <begin position="1"/>
        <end position="29"/>
    </location>
</feature>
<dbReference type="Proteomes" id="UP000625711">
    <property type="component" value="Unassembled WGS sequence"/>
</dbReference>
<name>A0A834ISN6_RHYFE</name>
<protein>
    <submittedName>
        <fullName evidence="2">Uncharacterized protein</fullName>
    </submittedName>
</protein>
<accession>A0A834ISN6</accession>
<dbReference type="EMBL" id="JAACXV010000138">
    <property type="protein sequence ID" value="KAF7283103.1"/>
    <property type="molecule type" value="Genomic_DNA"/>
</dbReference>
<keyword evidence="1" id="KW-0732">Signal</keyword>